<dbReference type="EMBL" id="CASHSV030000024">
    <property type="protein sequence ID" value="CAJ2638952.1"/>
    <property type="molecule type" value="Genomic_DNA"/>
</dbReference>
<evidence type="ECO:0000313" key="1">
    <source>
        <dbReference type="EMBL" id="CAJ2638952.1"/>
    </source>
</evidence>
<reference evidence="1" key="1">
    <citation type="submission" date="2023-10" db="EMBL/GenBank/DDBJ databases">
        <authorList>
            <person name="Rodriguez Cubillos JULIANA M."/>
            <person name="De Vega J."/>
        </authorList>
    </citation>
    <scope>NUCLEOTIDE SEQUENCE</scope>
</reference>
<accession>A0ACB0J5F8</accession>
<sequence>MLKLLQNIWRNALQQAASVCGWHFIPGPGSGPGYEYKLIGEIVEYVFEKINHEKIDELKDGAKEFFDDLEESVKEIIDDLEEGYDDLEEGVKEIVDDLEEGYDDLEEGVKGIFVNIVSFFNS</sequence>
<name>A0ACB0J5F8_TRIPR</name>
<comment type="caution">
    <text evidence="1">The sequence shown here is derived from an EMBL/GenBank/DDBJ whole genome shotgun (WGS) entry which is preliminary data.</text>
</comment>
<dbReference type="Proteomes" id="UP001177021">
    <property type="component" value="Unassembled WGS sequence"/>
</dbReference>
<proteinExistence type="predicted"/>
<protein>
    <submittedName>
        <fullName evidence="1">Uncharacterized protein</fullName>
    </submittedName>
</protein>
<keyword evidence="2" id="KW-1185">Reference proteome</keyword>
<evidence type="ECO:0000313" key="2">
    <source>
        <dbReference type="Proteomes" id="UP001177021"/>
    </source>
</evidence>
<organism evidence="1 2">
    <name type="scientific">Trifolium pratense</name>
    <name type="common">Red clover</name>
    <dbReference type="NCBI Taxonomy" id="57577"/>
    <lineage>
        <taxon>Eukaryota</taxon>
        <taxon>Viridiplantae</taxon>
        <taxon>Streptophyta</taxon>
        <taxon>Embryophyta</taxon>
        <taxon>Tracheophyta</taxon>
        <taxon>Spermatophyta</taxon>
        <taxon>Magnoliopsida</taxon>
        <taxon>eudicotyledons</taxon>
        <taxon>Gunneridae</taxon>
        <taxon>Pentapetalae</taxon>
        <taxon>rosids</taxon>
        <taxon>fabids</taxon>
        <taxon>Fabales</taxon>
        <taxon>Fabaceae</taxon>
        <taxon>Papilionoideae</taxon>
        <taxon>50 kb inversion clade</taxon>
        <taxon>NPAAA clade</taxon>
        <taxon>Hologalegina</taxon>
        <taxon>IRL clade</taxon>
        <taxon>Trifolieae</taxon>
        <taxon>Trifolium</taxon>
    </lineage>
</organism>
<gene>
    <name evidence="1" type="ORF">MILVUS5_LOCUS9058</name>
</gene>